<dbReference type="EMBL" id="HACA01027329">
    <property type="protein sequence ID" value="CDW44690.1"/>
    <property type="molecule type" value="Transcribed_RNA"/>
</dbReference>
<reference evidence="1" key="1">
    <citation type="submission" date="2014-05" db="EMBL/GenBank/DDBJ databases">
        <authorList>
            <person name="Chronopoulou M."/>
        </authorList>
    </citation>
    <scope>NUCLEOTIDE SEQUENCE</scope>
    <source>
        <tissue evidence="1">Whole organism</tissue>
    </source>
</reference>
<evidence type="ECO:0000313" key="1">
    <source>
        <dbReference type="EMBL" id="CDW44690.1"/>
    </source>
</evidence>
<name>A0A0K2V2Z1_LEPSM</name>
<sequence>MPPPNKTLEDLTNFKFALTANVDVHILVCLKLPILIRGKNERQ</sequence>
<protein>
    <submittedName>
        <fullName evidence="1">Uncharacterized protein</fullName>
    </submittedName>
</protein>
<proteinExistence type="predicted"/>
<organism evidence="1">
    <name type="scientific">Lepeophtheirus salmonis</name>
    <name type="common">Salmon louse</name>
    <name type="synonym">Caligus salmonis</name>
    <dbReference type="NCBI Taxonomy" id="72036"/>
    <lineage>
        <taxon>Eukaryota</taxon>
        <taxon>Metazoa</taxon>
        <taxon>Ecdysozoa</taxon>
        <taxon>Arthropoda</taxon>
        <taxon>Crustacea</taxon>
        <taxon>Multicrustacea</taxon>
        <taxon>Hexanauplia</taxon>
        <taxon>Copepoda</taxon>
        <taxon>Siphonostomatoida</taxon>
        <taxon>Caligidae</taxon>
        <taxon>Lepeophtheirus</taxon>
    </lineage>
</organism>
<dbReference type="AlphaFoldDB" id="A0A0K2V2Z1"/>
<accession>A0A0K2V2Z1</accession>